<dbReference type="HOGENOM" id="CLU_026673_26_3_6"/>
<reference evidence="2 3" key="1">
    <citation type="journal article" date="2007" name="Proc. Natl. Acad. Sci. U.S.A.">
        <title>Characterization of a marine gammaproteobacterium capable of aerobic anoxygenic photosynthesis.</title>
        <authorList>
            <person name="Fuchs B.M."/>
            <person name="Spring S."/>
            <person name="Teeling H."/>
            <person name="Quast C."/>
            <person name="Wulf J."/>
            <person name="Schattenhofer M."/>
            <person name="Yan S."/>
            <person name="Ferriera S."/>
            <person name="Johnson J."/>
            <person name="Glockner F.O."/>
            <person name="Amann R."/>
        </authorList>
    </citation>
    <scope>NUCLEOTIDE SEQUENCE [LARGE SCALE GENOMIC DNA]</scope>
    <source>
        <strain evidence="2">KT71</strain>
    </source>
</reference>
<dbReference type="OrthoDB" id="9782155at2"/>
<dbReference type="AlphaFoldDB" id="A4AE07"/>
<evidence type="ECO:0000313" key="3">
    <source>
        <dbReference type="Proteomes" id="UP000019205"/>
    </source>
</evidence>
<dbReference type="RefSeq" id="WP_008296161.1">
    <property type="nucleotide sequence ID" value="NZ_CM002299.1"/>
</dbReference>
<dbReference type="STRING" id="314285.KT71_18606"/>
<evidence type="ECO:0000259" key="1">
    <source>
        <dbReference type="SMART" id="SM00829"/>
    </source>
</evidence>
<comment type="caution">
    <text evidence="2">The sequence shown here is derived from an EMBL/GenBank/DDBJ whole genome shotgun (WGS) entry which is preliminary data.</text>
</comment>
<gene>
    <name evidence="2" type="ORF">KT71_18606</name>
</gene>
<dbReference type="eggNOG" id="COG0604">
    <property type="taxonomic scope" value="Bacteria"/>
</dbReference>
<dbReference type="InterPro" id="IPR036291">
    <property type="entry name" value="NAD(P)-bd_dom_sf"/>
</dbReference>
<proteinExistence type="predicted"/>
<keyword evidence="3" id="KW-1185">Reference proteome</keyword>
<dbReference type="Pfam" id="PF00107">
    <property type="entry name" value="ADH_zinc_N"/>
    <property type="match status" value="1"/>
</dbReference>
<evidence type="ECO:0000313" key="2">
    <source>
        <dbReference type="EMBL" id="EAQ95755.1"/>
    </source>
</evidence>
<feature type="domain" description="Enoyl reductase (ER)" evidence="1">
    <location>
        <begin position="13"/>
        <end position="325"/>
    </location>
</feature>
<reference evidence="2 3" key="2">
    <citation type="journal article" date="2009" name="PLoS ONE">
        <title>The photosynthetic apparatus and its regulation in the aerobic gammaproteobacterium Congregibacter litoralis gen. nov., sp. nov.</title>
        <authorList>
            <person name="Spring S."/>
            <person name="Lunsdorf H."/>
            <person name="Fuchs B.M."/>
            <person name="Tindall B.J."/>
        </authorList>
    </citation>
    <scope>NUCLEOTIDE SEQUENCE [LARGE SCALE GENOMIC DNA]</scope>
    <source>
        <strain evidence="2">KT71</strain>
    </source>
</reference>
<accession>A4AE07</accession>
<name>A4AE07_9GAMM</name>
<dbReference type="InterPro" id="IPR051397">
    <property type="entry name" value="Zn-ADH-like_protein"/>
</dbReference>
<dbReference type="CDD" id="cd08288">
    <property type="entry name" value="MDR_yhdh"/>
    <property type="match status" value="1"/>
</dbReference>
<dbReference type="SMART" id="SM00829">
    <property type="entry name" value="PKS_ER"/>
    <property type="match status" value="1"/>
</dbReference>
<dbReference type="Pfam" id="PF08240">
    <property type="entry name" value="ADH_N"/>
    <property type="match status" value="1"/>
</dbReference>
<dbReference type="Gene3D" id="3.40.50.720">
    <property type="entry name" value="NAD(P)-binding Rossmann-like Domain"/>
    <property type="match status" value="1"/>
</dbReference>
<dbReference type="Proteomes" id="UP000019205">
    <property type="component" value="Chromosome"/>
</dbReference>
<dbReference type="InterPro" id="IPR013149">
    <property type="entry name" value="ADH-like_C"/>
</dbReference>
<protein>
    <submittedName>
        <fullName evidence="2">Putative quinone oxidoreductase, YhdH/YhfP family</fullName>
    </submittedName>
</protein>
<dbReference type="EMBL" id="AAOA02000001">
    <property type="protein sequence ID" value="EAQ95755.1"/>
    <property type="molecule type" value="Genomic_DNA"/>
</dbReference>
<dbReference type="InterPro" id="IPR013154">
    <property type="entry name" value="ADH-like_N"/>
</dbReference>
<dbReference type="PANTHER" id="PTHR43677">
    <property type="entry name" value="SHORT-CHAIN DEHYDROGENASE/REDUCTASE"/>
    <property type="match status" value="1"/>
</dbReference>
<dbReference type="GO" id="GO:0043957">
    <property type="term" value="F:acryloyl-CoA reductase (NADPH) activity"/>
    <property type="evidence" value="ECO:0007669"/>
    <property type="project" value="TreeGrafter"/>
</dbReference>
<dbReference type="PANTHER" id="PTHR43677:SF1">
    <property type="entry name" value="ACRYLYL-COA REDUCTASE ACUI-RELATED"/>
    <property type="match status" value="1"/>
</dbReference>
<dbReference type="Gene3D" id="3.90.180.10">
    <property type="entry name" value="Medium-chain alcohol dehydrogenases, catalytic domain"/>
    <property type="match status" value="1"/>
</dbReference>
<dbReference type="InterPro" id="IPR020843">
    <property type="entry name" value="ER"/>
</dbReference>
<dbReference type="NCBIfam" id="TIGR02823">
    <property type="entry name" value="oxido_YhdH"/>
    <property type="match status" value="1"/>
</dbReference>
<organism evidence="2 3">
    <name type="scientific">Congregibacter litoralis KT71</name>
    <dbReference type="NCBI Taxonomy" id="314285"/>
    <lineage>
        <taxon>Bacteria</taxon>
        <taxon>Pseudomonadati</taxon>
        <taxon>Pseudomonadota</taxon>
        <taxon>Gammaproteobacteria</taxon>
        <taxon>Cellvibrionales</taxon>
        <taxon>Halieaceae</taxon>
        <taxon>Congregibacter</taxon>
    </lineage>
</organism>
<sequence length="329" mass="34355">MSDSFNALVARKDDSYACAYETLTLDDLDAGDVTVAVEYSTLNFKDGLAISGAAPIAQRHPLVLGIDYAGTVLESTHAGFTAGDRVVMNGYGASEYLHGGYAERARVSGDLLVKVPESISNAQAMAIGTAGYTAMLSVMALQKNGPAPGDGPILVTGAAGGVGTVAISLLADLGYEVIGSTGRAQESEFLLGLGATGILDRAELSDKGKPLQKERWAGVIDCVGSHTLANAIAQTRYDGVVTACGLAQGADLPSTVMPFILRNVRLQGVDSVQAPMSRRLTAWDRLAKELDLSKLEALSFDLPFSEVLSRAPEILAGNIRGRAVVDLSH</sequence>
<dbReference type="SUPFAM" id="SSF50129">
    <property type="entry name" value="GroES-like"/>
    <property type="match status" value="1"/>
</dbReference>
<dbReference type="InterPro" id="IPR014188">
    <property type="entry name" value="Acrylyl-CoA_reductase_AcuI"/>
</dbReference>
<dbReference type="SUPFAM" id="SSF51735">
    <property type="entry name" value="NAD(P)-binding Rossmann-fold domains"/>
    <property type="match status" value="1"/>
</dbReference>
<dbReference type="InterPro" id="IPR011032">
    <property type="entry name" value="GroES-like_sf"/>
</dbReference>